<dbReference type="EMBL" id="JACOQI010000008">
    <property type="protein sequence ID" value="MBC5770633.1"/>
    <property type="molecule type" value="Genomic_DNA"/>
</dbReference>
<dbReference type="PANTHER" id="PTHR43190:SF3">
    <property type="entry name" value="N-ACETYL-D-GLUCOSAMINE KINASE"/>
    <property type="match status" value="1"/>
</dbReference>
<dbReference type="SUPFAM" id="SSF53067">
    <property type="entry name" value="Actin-like ATPase domain"/>
    <property type="match status" value="2"/>
</dbReference>
<accession>A0A923S7X8</accession>
<gene>
    <name evidence="2" type="ORF">H8Z83_09910</name>
</gene>
<keyword evidence="3" id="KW-1185">Reference proteome</keyword>
<dbReference type="RefSeq" id="WP_187014873.1">
    <property type="nucleotide sequence ID" value="NZ_JACOQI010000008.1"/>
</dbReference>
<sequence>MIFIGCDGGSTKTEWLLCNERGRVLAHRTFSGCNCAFLGEDGFARLMADSAESLLADAGINAADVASAMFALTGYGEIPGTESSFPAALRAALPGCGQILIDNDSVAGWAGSLAAKPGINVVAGTGSVAYGRDPQRHGYRVGGWSLFFADEGSCSWVARQLITEFVKQSDGRRPRSAIYEEVRSALGITKDLYVSGYLQTEVRNNSALLAQLQPVALRAARRGDTSALDIYRRAAAELAETAVAIRCKLDFPVEVPVRVSYSGGLFHAGEIILQPFRKEMEQNGFTIEPPLYSPVIGATALAAERFISPAALDDLLANAAQAL</sequence>
<dbReference type="Pfam" id="PF01869">
    <property type="entry name" value="BcrAD_BadFG"/>
    <property type="match status" value="1"/>
</dbReference>
<comment type="caution">
    <text evidence="2">The sequence shown here is derived from an EMBL/GenBank/DDBJ whole genome shotgun (WGS) entry which is preliminary data.</text>
</comment>
<protein>
    <recommendedName>
        <fullName evidence="1">ATPase BadF/BadG/BcrA/BcrD type domain-containing protein</fullName>
    </recommendedName>
</protein>
<dbReference type="InterPro" id="IPR052519">
    <property type="entry name" value="Euk-type_GlcNAc_Kinase"/>
</dbReference>
<proteinExistence type="predicted"/>
<evidence type="ECO:0000259" key="1">
    <source>
        <dbReference type="Pfam" id="PF01869"/>
    </source>
</evidence>
<evidence type="ECO:0000313" key="2">
    <source>
        <dbReference type="EMBL" id="MBC5770633.1"/>
    </source>
</evidence>
<feature type="domain" description="ATPase BadF/BadG/BcrA/BcrD type" evidence="1">
    <location>
        <begin position="4"/>
        <end position="302"/>
    </location>
</feature>
<name>A0A923S7X8_9FIRM</name>
<reference evidence="2" key="1">
    <citation type="submission" date="2020-08" db="EMBL/GenBank/DDBJ databases">
        <title>Genome public.</title>
        <authorList>
            <person name="Liu C."/>
            <person name="Sun Q."/>
        </authorList>
    </citation>
    <scope>NUCLEOTIDE SEQUENCE</scope>
    <source>
        <strain evidence="2">BX15</strain>
    </source>
</reference>
<dbReference type="AlphaFoldDB" id="A0A923S7X8"/>
<organism evidence="2 3">
    <name type="scientific">Dysosmobacter segnis</name>
    <dbReference type="NCBI Taxonomy" id="2763042"/>
    <lineage>
        <taxon>Bacteria</taxon>
        <taxon>Bacillati</taxon>
        <taxon>Bacillota</taxon>
        <taxon>Clostridia</taxon>
        <taxon>Eubacteriales</taxon>
        <taxon>Oscillospiraceae</taxon>
        <taxon>Dysosmobacter</taxon>
    </lineage>
</organism>
<dbReference type="CDD" id="cd24007">
    <property type="entry name" value="ASKHA_NBD_eukNAGK-like"/>
    <property type="match status" value="1"/>
</dbReference>
<dbReference type="Proteomes" id="UP000620327">
    <property type="component" value="Unassembled WGS sequence"/>
</dbReference>
<evidence type="ECO:0000313" key="3">
    <source>
        <dbReference type="Proteomes" id="UP000620327"/>
    </source>
</evidence>
<dbReference type="Gene3D" id="3.30.420.40">
    <property type="match status" value="2"/>
</dbReference>
<dbReference type="InterPro" id="IPR043129">
    <property type="entry name" value="ATPase_NBD"/>
</dbReference>
<dbReference type="InterPro" id="IPR002731">
    <property type="entry name" value="ATPase_BadF"/>
</dbReference>
<dbReference type="PANTHER" id="PTHR43190">
    <property type="entry name" value="N-ACETYL-D-GLUCOSAMINE KINASE"/>
    <property type="match status" value="1"/>
</dbReference>